<dbReference type="KEGG" id="asui:ASUIS_0812"/>
<proteinExistence type="predicted"/>
<dbReference type="RefSeq" id="WP_118885859.1">
    <property type="nucleotide sequence ID" value="NZ_CP032100.1"/>
</dbReference>
<evidence type="ECO:0000313" key="1">
    <source>
        <dbReference type="EMBL" id="AXX89303.1"/>
    </source>
</evidence>
<sequence length="78" mass="8843">MNEYETLSKLLFEKFGKVTLDEDETSTVVGCSNKALQKDRSEARGIPYTRSNGKERGQIMYSITAIAKHLIDNQMKTI</sequence>
<gene>
    <name evidence="1" type="ORF">ASUIS_0812</name>
</gene>
<dbReference type="EMBL" id="CP032100">
    <property type="protein sequence ID" value="AXX89303.1"/>
    <property type="molecule type" value="Genomic_DNA"/>
</dbReference>
<accession>A0AAD0SPI8</accession>
<name>A0AAD0SPI8_9BACT</name>
<dbReference type="Proteomes" id="UP000263040">
    <property type="component" value="Chromosome"/>
</dbReference>
<organism evidence="1 2">
    <name type="scientific">Arcobacter suis CECT 7833</name>
    <dbReference type="NCBI Taxonomy" id="663365"/>
    <lineage>
        <taxon>Bacteria</taxon>
        <taxon>Pseudomonadati</taxon>
        <taxon>Campylobacterota</taxon>
        <taxon>Epsilonproteobacteria</taxon>
        <taxon>Campylobacterales</taxon>
        <taxon>Arcobacteraceae</taxon>
        <taxon>Arcobacter</taxon>
    </lineage>
</organism>
<reference evidence="1 2" key="1">
    <citation type="submission" date="2018-08" db="EMBL/GenBank/DDBJ databases">
        <title>Complete genome of the Arcobacter suis type strain LMG 26152.</title>
        <authorList>
            <person name="Miller W.G."/>
            <person name="Yee E."/>
            <person name="Bono J.L."/>
        </authorList>
    </citation>
    <scope>NUCLEOTIDE SEQUENCE [LARGE SCALE GENOMIC DNA]</scope>
    <source>
        <strain evidence="1 2">CECT 7833</strain>
    </source>
</reference>
<evidence type="ECO:0000313" key="2">
    <source>
        <dbReference type="Proteomes" id="UP000263040"/>
    </source>
</evidence>
<dbReference type="AlphaFoldDB" id="A0AAD0SPI8"/>
<protein>
    <submittedName>
        <fullName evidence="1">Uncharacterized protein</fullName>
    </submittedName>
</protein>
<keyword evidence="2" id="KW-1185">Reference proteome</keyword>